<keyword evidence="5" id="KW-0809">Transit peptide</keyword>
<proteinExistence type="inferred from homology"/>
<keyword evidence="14" id="KW-1185">Reference proteome</keyword>
<keyword evidence="4" id="KW-0999">Mitochondrion inner membrane</keyword>
<sequence>MMKKCPSNLRYDLTNDYIFARDFLSKYPGFLKEFFFLLTRKPSHTMLRSCRLSGKFTNPISSLLGRNYASVAPSPVVVTKSKAGVTVVSIEDNAPASSVAVVVKAGSRVESIDNVGVAHFLKNFAFRSTESKTAFRITREAEHLGGILSANLTRESLIFSGEFLHTDLPHFLEVLSDVVFKTKYEPYEFKDVKKSVNFEREAAEAIPEVITLDAAHAVAFRHGLGNSLFANATTKVTSSEQVKAFSNKVYTAPNITIVGTSVNHKELVSLTDKLFEKVSHTVPSTPITSKYFGGESRIAAPGSSHFVIGFEGAAAGTPEYAILQVLRAYLDGETHTRWGDGVTPLAQLSNKLKDVQISSFNTGYSDAGLFGVHISGTPTSIYATARAVSELLKHKIYHISKEDFQSAIAKAKYYTAAAYETRASKTELIGGQILHSGKVIPISDAVDEFNHITIEDVKNMAEKLLKSTPTTVALGDINTLPHADVL</sequence>
<dbReference type="Gene3D" id="3.30.830.10">
    <property type="entry name" value="Metalloenzyme, LuxS/M16 peptidase-like"/>
    <property type="match status" value="2"/>
</dbReference>
<evidence type="ECO:0000256" key="6">
    <source>
        <dbReference type="ARBA" id="ARBA00022982"/>
    </source>
</evidence>
<dbReference type="InterPro" id="IPR050361">
    <property type="entry name" value="MPP/UQCRC_Complex"/>
</dbReference>
<evidence type="ECO:0000313" key="13">
    <source>
        <dbReference type="EMBL" id="EXX77895.1"/>
    </source>
</evidence>
<evidence type="ECO:0000256" key="10">
    <source>
        <dbReference type="ARBA" id="ARBA00040751"/>
    </source>
</evidence>
<evidence type="ECO:0000256" key="2">
    <source>
        <dbReference type="ARBA" id="ARBA00022448"/>
    </source>
</evidence>
<dbReference type="STRING" id="1432141.A0A015KE47"/>
<evidence type="ECO:0000313" key="14">
    <source>
        <dbReference type="Proteomes" id="UP000022910"/>
    </source>
</evidence>
<dbReference type="GO" id="GO:0005743">
    <property type="term" value="C:mitochondrial inner membrane"/>
    <property type="evidence" value="ECO:0007669"/>
    <property type="project" value="UniProtKB-SubCell"/>
</dbReference>
<dbReference type="AlphaFoldDB" id="A0A015KE47"/>
<evidence type="ECO:0000256" key="1">
    <source>
        <dbReference type="ARBA" id="ARBA00004443"/>
    </source>
</evidence>
<reference evidence="13 14" key="1">
    <citation type="submission" date="2014-02" db="EMBL/GenBank/DDBJ databases">
        <title>Single nucleus genome sequencing reveals high similarity among nuclei of an endomycorrhizal fungus.</title>
        <authorList>
            <person name="Lin K."/>
            <person name="Geurts R."/>
            <person name="Zhang Z."/>
            <person name="Limpens E."/>
            <person name="Saunders D.G."/>
            <person name="Mu D."/>
            <person name="Pang E."/>
            <person name="Cao H."/>
            <person name="Cha H."/>
            <person name="Lin T."/>
            <person name="Zhou Q."/>
            <person name="Shang Y."/>
            <person name="Li Y."/>
            <person name="Ivanov S."/>
            <person name="Sharma T."/>
            <person name="Velzen R.V."/>
            <person name="Ruijter N.D."/>
            <person name="Aanen D.K."/>
            <person name="Win J."/>
            <person name="Kamoun S."/>
            <person name="Bisseling T."/>
            <person name="Huang S."/>
        </authorList>
    </citation>
    <scope>NUCLEOTIDE SEQUENCE [LARGE SCALE GENOMIC DNA]</scope>
    <source>
        <strain evidence="14">DAOM197198w</strain>
    </source>
</reference>
<keyword evidence="6" id="KW-0249">Electron transport</keyword>
<dbReference type="Proteomes" id="UP000022910">
    <property type="component" value="Unassembled WGS sequence"/>
</dbReference>
<dbReference type="PANTHER" id="PTHR11851:SF209">
    <property type="entry name" value="CYTOCHROME B-C1 COMPLEX SUBUNIT 2, MITOCHONDRIAL"/>
    <property type="match status" value="1"/>
</dbReference>
<dbReference type="HOGENOM" id="CLU_009902_0_1_1"/>
<dbReference type="InterPro" id="IPR007863">
    <property type="entry name" value="Peptidase_M16_C"/>
</dbReference>
<protein>
    <recommendedName>
        <fullName evidence="10">Cytochrome b-c1 complex subunit 2, mitochondrial</fullName>
    </recommendedName>
</protein>
<gene>
    <name evidence="13" type="ORF">RirG_019640</name>
</gene>
<dbReference type="OrthoDB" id="6369905at2759"/>
<feature type="domain" description="Peptidase M16 N-terminal" evidence="11">
    <location>
        <begin position="87"/>
        <end position="229"/>
    </location>
</feature>
<feature type="domain" description="Peptidase M16 C-terminal" evidence="12">
    <location>
        <begin position="239"/>
        <end position="409"/>
    </location>
</feature>
<evidence type="ECO:0000256" key="5">
    <source>
        <dbReference type="ARBA" id="ARBA00022946"/>
    </source>
</evidence>
<comment type="subcellular location">
    <subcellularLocation>
        <location evidence="1">Mitochondrion inner membrane</location>
        <topology evidence="1">Peripheral membrane protein</topology>
        <orientation evidence="1">Matrix side</orientation>
    </subcellularLocation>
</comment>
<dbReference type="Pfam" id="PF00675">
    <property type="entry name" value="Peptidase_M16"/>
    <property type="match status" value="1"/>
</dbReference>
<organism evidence="13 14">
    <name type="scientific">Rhizophagus irregularis (strain DAOM 197198w)</name>
    <name type="common">Glomus intraradices</name>
    <dbReference type="NCBI Taxonomy" id="1432141"/>
    <lineage>
        <taxon>Eukaryota</taxon>
        <taxon>Fungi</taxon>
        <taxon>Fungi incertae sedis</taxon>
        <taxon>Mucoromycota</taxon>
        <taxon>Glomeromycotina</taxon>
        <taxon>Glomeromycetes</taxon>
        <taxon>Glomerales</taxon>
        <taxon>Glomeraceae</taxon>
        <taxon>Rhizophagus</taxon>
    </lineage>
</organism>
<keyword evidence="2" id="KW-0813">Transport</keyword>
<keyword evidence="8" id="KW-0472">Membrane</keyword>
<evidence type="ECO:0000256" key="4">
    <source>
        <dbReference type="ARBA" id="ARBA00022792"/>
    </source>
</evidence>
<name>A0A015KE47_RHIIW</name>
<dbReference type="FunFam" id="3.30.830.10:FF:000021">
    <property type="entry name" value="Cytochrome b-c1 complex subunit 2"/>
    <property type="match status" value="1"/>
</dbReference>
<evidence type="ECO:0000256" key="9">
    <source>
        <dbReference type="ARBA" id="ARBA00038146"/>
    </source>
</evidence>
<dbReference type="EMBL" id="JEMT01009958">
    <property type="protein sequence ID" value="EXX77895.1"/>
    <property type="molecule type" value="Genomic_DNA"/>
</dbReference>
<dbReference type="PANTHER" id="PTHR11851">
    <property type="entry name" value="METALLOPROTEASE"/>
    <property type="match status" value="1"/>
</dbReference>
<dbReference type="InterPro" id="IPR011765">
    <property type="entry name" value="Pept_M16_N"/>
</dbReference>
<evidence type="ECO:0000256" key="7">
    <source>
        <dbReference type="ARBA" id="ARBA00023128"/>
    </source>
</evidence>
<dbReference type="Pfam" id="PF05193">
    <property type="entry name" value="Peptidase_M16_C"/>
    <property type="match status" value="1"/>
</dbReference>
<keyword evidence="7" id="KW-0496">Mitochondrion</keyword>
<comment type="similarity">
    <text evidence="9">Belongs to the peptidase M16 family. UQCRC2/QCR2 subfamily.</text>
</comment>
<accession>A0A015KE47</accession>
<dbReference type="GO" id="GO:0046872">
    <property type="term" value="F:metal ion binding"/>
    <property type="evidence" value="ECO:0007669"/>
    <property type="project" value="InterPro"/>
</dbReference>
<dbReference type="InterPro" id="IPR011249">
    <property type="entry name" value="Metalloenz_LuxS/M16"/>
</dbReference>
<comment type="caution">
    <text evidence="13">The sequence shown here is derived from an EMBL/GenBank/DDBJ whole genome shotgun (WGS) entry which is preliminary data.</text>
</comment>
<evidence type="ECO:0000256" key="3">
    <source>
        <dbReference type="ARBA" id="ARBA00022660"/>
    </source>
</evidence>
<evidence type="ECO:0000259" key="12">
    <source>
        <dbReference type="Pfam" id="PF05193"/>
    </source>
</evidence>
<keyword evidence="3" id="KW-0679">Respiratory chain</keyword>
<dbReference type="OMA" id="APKFALY"/>
<evidence type="ECO:0000256" key="8">
    <source>
        <dbReference type="ARBA" id="ARBA00023136"/>
    </source>
</evidence>
<evidence type="ECO:0000259" key="11">
    <source>
        <dbReference type="Pfam" id="PF00675"/>
    </source>
</evidence>
<dbReference type="FunFam" id="3.30.830.10:FF:000039">
    <property type="entry name" value="Ubiquinol-cytochrome c reductase core subunit 2"/>
    <property type="match status" value="1"/>
</dbReference>
<dbReference type="SUPFAM" id="SSF63411">
    <property type="entry name" value="LuxS/MPP-like metallohydrolase"/>
    <property type="match status" value="2"/>
</dbReference>